<sequence length="129" mass="14428">MKKVIGWLIALVIVAFAGFKAYTYWDSTYNGTTAYAIVQDATKHKSKTSKGEDYKVDGQQQYYYSYDFKWITEDGKELNVGWESRESSNPTQLAAGTIVKAEVSSKRVIKGPNSVNKAQVPSEVMGKLQ</sequence>
<evidence type="ECO:0008006" key="3">
    <source>
        <dbReference type="Google" id="ProtNLM"/>
    </source>
</evidence>
<dbReference type="InterPro" id="IPR006542">
    <property type="entry name" value="DUF1093"/>
</dbReference>
<evidence type="ECO:0000313" key="1">
    <source>
        <dbReference type="EMBL" id="KRM55236.1"/>
    </source>
</evidence>
<gene>
    <name evidence="1" type="ORF">FC18_GL001527</name>
</gene>
<reference evidence="1 2" key="1">
    <citation type="journal article" date="2015" name="Genome Announc.">
        <title>Expanding the biotechnology potential of lactobacilli through comparative genomics of 213 strains and associated genera.</title>
        <authorList>
            <person name="Sun Z."/>
            <person name="Harris H.M."/>
            <person name="McCann A."/>
            <person name="Guo C."/>
            <person name="Argimon S."/>
            <person name="Zhang W."/>
            <person name="Yang X."/>
            <person name="Jeffery I.B."/>
            <person name="Cooney J.C."/>
            <person name="Kagawa T.F."/>
            <person name="Liu W."/>
            <person name="Song Y."/>
            <person name="Salvetti E."/>
            <person name="Wrobel A."/>
            <person name="Rasinkangas P."/>
            <person name="Parkhill J."/>
            <person name="Rea M.C."/>
            <person name="O'Sullivan O."/>
            <person name="Ritari J."/>
            <person name="Douillard F.P."/>
            <person name="Paul Ross R."/>
            <person name="Yang R."/>
            <person name="Briner A.E."/>
            <person name="Felis G.E."/>
            <person name="de Vos W.M."/>
            <person name="Barrangou R."/>
            <person name="Klaenhammer T.R."/>
            <person name="Caufield P.W."/>
            <person name="Cui Y."/>
            <person name="Zhang H."/>
            <person name="O'Toole P.W."/>
        </authorList>
    </citation>
    <scope>NUCLEOTIDE SEQUENCE [LARGE SCALE GENOMIC DNA]</scope>
    <source>
        <strain evidence="1 2">DSM 20505</strain>
    </source>
</reference>
<organism evidence="1 2">
    <name type="scientific">Lacticaseibacillus sharpeae JCM 1186 = DSM 20505</name>
    <dbReference type="NCBI Taxonomy" id="1291052"/>
    <lineage>
        <taxon>Bacteria</taxon>
        <taxon>Bacillati</taxon>
        <taxon>Bacillota</taxon>
        <taxon>Bacilli</taxon>
        <taxon>Lactobacillales</taxon>
        <taxon>Lactobacillaceae</taxon>
        <taxon>Lacticaseibacillus</taxon>
    </lineage>
</organism>
<dbReference type="PATRIC" id="fig|1291052.5.peg.1550"/>
<dbReference type="Gene3D" id="2.40.50.480">
    <property type="match status" value="1"/>
</dbReference>
<dbReference type="Proteomes" id="UP000051679">
    <property type="component" value="Unassembled WGS sequence"/>
</dbReference>
<dbReference type="RefSeq" id="WP_054679636.1">
    <property type="nucleotide sequence ID" value="NZ_AYYO01000027.1"/>
</dbReference>
<dbReference type="Pfam" id="PF06486">
    <property type="entry name" value="DUF1093"/>
    <property type="match status" value="1"/>
</dbReference>
<name>A0A0R1ZPW0_9LACO</name>
<dbReference type="EMBL" id="AYYO01000027">
    <property type="protein sequence ID" value="KRM55236.1"/>
    <property type="molecule type" value="Genomic_DNA"/>
</dbReference>
<dbReference type="OrthoDB" id="2146259at2"/>
<proteinExistence type="predicted"/>
<accession>A0A0R1ZPW0</accession>
<keyword evidence="2" id="KW-1185">Reference proteome</keyword>
<evidence type="ECO:0000313" key="2">
    <source>
        <dbReference type="Proteomes" id="UP000051679"/>
    </source>
</evidence>
<dbReference type="InterPro" id="IPR036166">
    <property type="entry name" value="YxeA-like_sf"/>
</dbReference>
<dbReference type="AlphaFoldDB" id="A0A0R1ZPW0"/>
<dbReference type="SUPFAM" id="SSF159121">
    <property type="entry name" value="BC4932-like"/>
    <property type="match status" value="1"/>
</dbReference>
<comment type="caution">
    <text evidence="1">The sequence shown here is derived from an EMBL/GenBank/DDBJ whole genome shotgun (WGS) entry which is preliminary data.</text>
</comment>
<protein>
    <recommendedName>
        <fullName evidence="3">DUF1093 domain-containing protein</fullName>
    </recommendedName>
</protein>